<dbReference type="PANTHER" id="PTHR43975:SF2">
    <property type="entry name" value="EG:BACR7A4.14 PROTEIN-RELATED"/>
    <property type="match status" value="1"/>
</dbReference>
<evidence type="ECO:0000256" key="1">
    <source>
        <dbReference type="ARBA" id="ARBA00023002"/>
    </source>
</evidence>
<reference evidence="2 3" key="1">
    <citation type="submission" date="2024-02" db="EMBL/GenBank/DDBJ databases">
        <authorList>
            <person name="Daric V."/>
            <person name="Darras S."/>
        </authorList>
    </citation>
    <scope>NUCLEOTIDE SEQUENCE [LARGE SCALE GENOMIC DNA]</scope>
</reference>
<dbReference type="PANTHER" id="PTHR43975">
    <property type="entry name" value="ZGC:101858"/>
    <property type="match status" value="1"/>
</dbReference>
<dbReference type="Proteomes" id="UP001642483">
    <property type="component" value="Unassembled WGS sequence"/>
</dbReference>
<keyword evidence="3" id="KW-1185">Reference proteome</keyword>
<sequence length="230" mass="24982">MNKFSSKVVLITGASSGIGAETAQAFAKCQVLEVIADLEKPTDIDELVKEVIKEFAQIDILVNNAGILFGGGVANTNLKDFDTTFNVNVKAPLYLTQLCLPYLKKSKGNVVNVSSIDSEMHFVNSLVYGMTKSALDQFTKTTALELAKYGIRVNAVNPGLCHTNILNNWIPDPNGRLEEFKNDEKFHPLGSRNIQVDEIADAILFLASDRAKMITGSCLKVDGGRALTGQ</sequence>
<dbReference type="InterPro" id="IPR020904">
    <property type="entry name" value="Sc_DH/Rdtase_CS"/>
</dbReference>
<name>A0ABP0FQ80_CLALP</name>
<dbReference type="PRINTS" id="PR00080">
    <property type="entry name" value="SDRFAMILY"/>
</dbReference>
<dbReference type="InterPro" id="IPR002347">
    <property type="entry name" value="SDR_fam"/>
</dbReference>
<dbReference type="PRINTS" id="PR00081">
    <property type="entry name" value="GDHRDH"/>
</dbReference>
<evidence type="ECO:0000313" key="3">
    <source>
        <dbReference type="Proteomes" id="UP001642483"/>
    </source>
</evidence>
<dbReference type="Gene3D" id="3.40.50.720">
    <property type="entry name" value="NAD(P)-binding Rossmann-like Domain"/>
    <property type="match status" value="1"/>
</dbReference>
<dbReference type="PROSITE" id="PS00061">
    <property type="entry name" value="ADH_SHORT"/>
    <property type="match status" value="1"/>
</dbReference>
<protein>
    <submittedName>
        <fullName evidence="2">Uncharacterized protein</fullName>
    </submittedName>
</protein>
<keyword evidence="1" id="KW-0560">Oxidoreductase</keyword>
<dbReference type="EMBL" id="CAWYQH010000090">
    <property type="protein sequence ID" value="CAK8681819.1"/>
    <property type="molecule type" value="Genomic_DNA"/>
</dbReference>
<dbReference type="SUPFAM" id="SSF51735">
    <property type="entry name" value="NAD(P)-binding Rossmann-fold domains"/>
    <property type="match status" value="1"/>
</dbReference>
<dbReference type="Pfam" id="PF13561">
    <property type="entry name" value="adh_short_C2"/>
    <property type="match status" value="1"/>
</dbReference>
<evidence type="ECO:0000313" key="2">
    <source>
        <dbReference type="EMBL" id="CAK8681819.1"/>
    </source>
</evidence>
<comment type="caution">
    <text evidence="2">The sequence shown here is derived from an EMBL/GenBank/DDBJ whole genome shotgun (WGS) entry which is preliminary data.</text>
</comment>
<gene>
    <name evidence="2" type="ORF">CVLEPA_LOCUS12056</name>
</gene>
<proteinExistence type="predicted"/>
<dbReference type="InterPro" id="IPR036291">
    <property type="entry name" value="NAD(P)-bd_dom_sf"/>
</dbReference>
<organism evidence="2 3">
    <name type="scientific">Clavelina lepadiformis</name>
    <name type="common">Light-bulb sea squirt</name>
    <name type="synonym">Ascidia lepadiformis</name>
    <dbReference type="NCBI Taxonomy" id="159417"/>
    <lineage>
        <taxon>Eukaryota</taxon>
        <taxon>Metazoa</taxon>
        <taxon>Chordata</taxon>
        <taxon>Tunicata</taxon>
        <taxon>Ascidiacea</taxon>
        <taxon>Aplousobranchia</taxon>
        <taxon>Clavelinidae</taxon>
        <taxon>Clavelina</taxon>
    </lineage>
</organism>
<accession>A0ABP0FQ80</accession>